<evidence type="ECO:0000256" key="2">
    <source>
        <dbReference type="SAM" id="SignalP"/>
    </source>
</evidence>
<evidence type="ECO:0000313" key="3">
    <source>
        <dbReference type="EMBL" id="SFD18865.1"/>
    </source>
</evidence>
<accession>A0A1I1Q9X4</accession>
<keyword evidence="2" id="KW-0732">Signal</keyword>
<dbReference type="STRING" id="441112.SAMN04488094_11926"/>
<dbReference type="EMBL" id="FOLG01000019">
    <property type="protein sequence ID" value="SFD18865.1"/>
    <property type="molecule type" value="Genomic_DNA"/>
</dbReference>
<name>A0A1I1Q9X4_9RHOB</name>
<feature type="signal peptide" evidence="2">
    <location>
        <begin position="1"/>
        <end position="20"/>
    </location>
</feature>
<evidence type="ECO:0000256" key="1">
    <source>
        <dbReference type="SAM" id="MobiDB-lite"/>
    </source>
</evidence>
<dbReference type="AlphaFoldDB" id="A0A1I1Q9X4"/>
<dbReference type="RefSeq" id="WP_093362738.1">
    <property type="nucleotide sequence ID" value="NZ_FOLG01000019.1"/>
</dbReference>
<reference evidence="3 4" key="1">
    <citation type="submission" date="2016-10" db="EMBL/GenBank/DDBJ databases">
        <authorList>
            <person name="de Groot N.N."/>
        </authorList>
    </citation>
    <scope>NUCLEOTIDE SEQUENCE [LARGE SCALE GENOMIC DNA]</scope>
    <source>
        <strain evidence="3 4">DSM 19548</strain>
    </source>
</reference>
<protein>
    <submittedName>
        <fullName evidence="3">Uncharacterized protein</fullName>
    </submittedName>
</protein>
<proteinExistence type="predicted"/>
<organism evidence="3 4">
    <name type="scientific">Tropicimonas isoalkanivorans</name>
    <dbReference type="NCBI Taxonomy" id="441112"/>
    <lineage>
        <taxon>Bacteria</taxon>
        <taxon>Pseudomonadati</taxon>
        <taxon>Pseudomonadota</taxon>
        <taxon>Alphaproteobacteria</taxon>
        <taxon>Rhodobacterales</taxon>
        <taxon>Roseobacteraceae</taxon>
        <taxon>Tropicimonas</taxon>
    </lineage>
</organism>
<evidence type="ECO:0000313" key="4">
    <source>
        <dbReference type="Proteomes" id="UP000198728"/>
    </source>
</evidence>
<keyword evidence="4" id="KW-1185">Reference proteome</keyword>
<gene>
    <name evidence="3" type="ORF">SAMN04488094_11926</name>
</gene>
<dbReference type="Proteomes" id="UP000198728">
    <property type="component" value="Unassembled WGS sequence"/>
</dbReference>
<sequence>MKLIQVAVIVLVGFGTPAVAETFDVSGTGQGTAANTPMSVRDDLVVVHATTQYSGFEGGNPDNPMESFKGDCFGSILVNAGTVSGGGNCHYTDQDGEMAVIGWTADGMSSEGRTQGTWEIVGGSGKWESATGGGRFDAGSDDQGVYTNNVTGEVTLP</sequence>
<feature type="region of interest" description="Disordered" evidence="1">
    <location>
        <begin position="129"/>
        <end position="157"/>
    </location>
</feature>
<dbReference type="OrthoDB" id="7862633at2"/>
<feature type="compositionally biased region" description="Polar residues" evidence="1">
    <location>
        <begin position="145"/>
        <end position="157"/>
    </location>
</feature>
<feature type="chain" id="PRO_5011784360" evidence="2">
    <location>
        <begin position="21"/>
        <end position="157"/>
    </location>
</feature>